<proteinExistence type="predicted"/>
<dbReference type="AlphaFoldDB" id="A0A499UL19"/>
<dbReference type="EMBL" id="AP019620">
    <property type="protein sequence ID" value="BBJ37841.1"/>
    <property type="molecule type" value="Genomic_DNA"/>
</dbReference>
<evidence type="ECO:0000313" key="2">
    <source>
        <dbReference type="Proteomes" id="UP000463951"/>
    </source>
</evidence>
<organism evidence="1 2">
    <name type="scientific">Streptomyces antimycoticus</name>
    <dbReference type="NCBI Taxonomy" id="68175"/>
    <lineage>
        <taxon>Bacteria</taxon>
        <taxon>Bacillati</taxon>
        <taxon>Actinomycetota</taxon>
        <taxon>Actinomycetes</taxon>
        <taxon>Kitasatosporales</taxon>
        <taxon>Streptomycetaceae</taxon>
        <taxon>Streptomyces</taxon>
        <taxon>Streptomyces violaceusniger group</taxon>
    </lineage>
</organism>
<sequence>MVRAHIRGIPSATVSFHTDRGKVHRASLPDSGVGTAEWHTTSEDSAFVRIEVRHPPGHLAALTNPIVLT</sequence>
<name>A0A499UL19_9ACTN</name>
<reference evidence="1 2" key="1">
    <citation type="journal article" date="2020" name="Int. J. Syst. Evol. Microbiol.">
        <title>Reclassification of Streptomyces castelarensis and Streptomyces sporoclivatus as later heterotypic synonyms of Streptomyces antimycoticus.</title>
        <authorList>
            <person name="Komaki H."/>
            <person name="Tamura T."/>
        </authorList>
    </citation>
    <scope>NUCLEOTIDE SEQUENCE [LARGE SCALE GENOMIC DNA]</scope>
    <source>
        <strain evidence="1 2">NBRC 100767</strain>
    </source>
</reference>
<evidence type="ECO:0000313" key="1">
    <source>
        <dbReference type="EMBL" id="BBJ37841.1"/>
    </source>
</evidence>
<accession>A0A499UL19</accession>
<dbReference type="Proteomes" id="UP000463951">
    <property type="component" value="Chromosome"/>
</dbReference>
<protein>
    <submittedName>
        <fullName evidence="1">Uncharacterized protein</fullName>
    </submittedName>
</protein>
<gene>
    <name evidence="1" type="ORF">SSPO_005590</name>
</gene>